<proteinExistence type="predicted"/>
<evidence type="ECO:0000313" key="2">
    <source>
        <dbReference type="Proteomes" id="UP000001299"/>
    </source>
</evidence>
<dbReference type="AlphaFoldDB" id="E0S3J3"/>
<geneLocation type="plasmid" evidence="1 2">
    <name>pCY360</name>
</geneLocation>
<gene>
    <name evidence="1" type="ordered locus">bpr_II035</name>
</gene>
<dbReference type="EMBL" id="CP001812">
    <property type="protein sequence ID" value="ADL35975.1"/>
    <property type="molecule type" value="Genomic_DNA"/>
</dbReference>
<organism evidence="1 2">
    <name type="scientific">Butyrivibrio proteoclasticus (strain ATCC 51982 / DSM 14932 / B316)</name>
    <name type="common">Clostridium proteoclasticum</name>
    <dbReference type="NCBI Taxonomy" id="515622"/>
    <lineage>
        <taxon>Bacteria</taxon>
        <taxon>Bacillati</taxon>
        <taxon>Bacillota</taxon>
        <taxon>Clostridia</taxon>
        <taxon>Lachnospirales</taxon>
        <taxon>Lachnospiraceae</taxon>
        <taxon>Butyrivibrio</taxon>
    </lineage>
</organism>
<reference evidence="1 2" key="1">
    <citation type="journal article" date="2010" name="PLoS ONE">
        <title>The glycobiome of the rumen bacterium Butyrivibrio proteoclasticus B316(T) highlights adaptation to a polysaccharide-rich environment.</title>
        <authorList>
            <person name="Kelly W.J."/>
            <person name="Leahy S.C."/>
            <person name="Altermann E."/>
            <person name="Yeoman C.J."/>
            <person name="Dunne J.C."/>
            <person name="Kong Z."/>
            <person name="Pacheco D.M."/>
            <person name="Li D."/>
            <person name="Noel S.J."/>
            <person name="Moon C.D."/>
            <person name="Cookson A.L."/>
            <person name="Attwood G.T."/>
        </authorList>
    </citation>
    <scope>NUCLEOTIDE SEQUENCE [LARGE SCALE GENOMIC DNA]</scope>
    <source>
        <strain evidence="2">ATCC 51982 / DSM 14932 / B316</strain>
        <plasmid evidence="2">Plasmid pCY360</plasmid>
    </source>
</reference>
<evidence type="ECO:0000313" key="1">
    <source>
        <dbReference type="EMBL" id="ADL35975.1"/>
    </source>
</evidence>
<dbReference type="KEGG" id="bpb:bpr_II035"/>
<keyword evidence="1" id="KW-0614">Plasmid</keyword>
<sequence>MKILANDTIVKSSYVARCQTVLVNNKTYGFGETVPYIKWKMDENTDNEIYNAKIVAVSGMRENTVEFSGEDHKGNPIDVSIDMDDVIDDACILK</sequence>
<dbReference type="RefSeq" id="WP_013282625.1">
    <property type="nucleotide sequence ID" value="NC_014389.1"/>
</dbReference>
<name>E0S3J3_BUTPB</name>
<dbReference type="Proteomes" id="UP000001299">
    <property type="component" value="Plasmid pCY360"/>
</dbReference>
<accession>E0S3J3</accession>
<keyword evidence="2" id="KW-1185">Reference proteome</keyword>
<protein>
    <submittedName>
        <fullName evidence="1">Uncharacterized protein</fullName>
    </submittedName>
</protein>
<dbReference type="HOGENOM" id="CLU_2380769_0_0_9"/>